<name>A0A8J7KCP7_9FLAO</name>
<accession>A0A8J7KCP7</accession>
<dbReference type="EMBL" id="JADGIK010000002">
    <property type="protein sequence ID" value="MBF0596491.1"/>
    <property type="molecule type" value="Genomic_DNA"/>
</dbReference>
<sequence length="169" mass="19740">MITKILIVVTILIGNFSLAQRVSTANFGPVNYKMTDQQIYSLNPDKLAVFDVNNPDMPEQDININGVNYHVVYYKNLYSKKNEFFSVESEGKELITLSGIKIGSSLDDLWKVYKNNSISYLGTDDNRYFTFYDLENETELIFYLKNNKVWKIKLSYEKGYLNNNIYYQN</sequence>
<dbReference type="RefSeq" id="WP_194182026.1">
    <property type="nucleotide sequence ID" value="NZ_JADGIK010000002.1"/>
</dbReference>
<evidence type="ECO:0000313" key="2">
    <source>
        <dbReference type="Proteomes" id="UP000608754"/>
    </source>
</evidence>
<reference evidence="1" key="1">
    <citation type="submission" date="2020-10" db="EMBL/GenBank/DDBJ databases">
        <authorList>
            <person name="Lu T."/>
            <person name="Wang Q."/>
            <person name="Han X."/>
        </authorList>
    </citation>
    <scope>NUCLEOTIDE SEQUENCE</scope>
    <source>
        <strain evidence="1">WQ 117</strain>
    </source>
</reference>
<protein>
    <submittedName>
        <fullName evidence="1">Uncharacterized protein</fullName>
    </submittedName>
</protein>
<gene>
    <name evidence="1" type="ORF">IM532_03285</name>
</gene>
<dbReference type="AlphaFoldDB" id="A0A8J7KCP7"/>
<evidence type="ECO:0000313" key="1">
    <source>
        <dbReference type="EMBL" id="MBF0596491.1"/>
    </source>
</evidence>
<dbReference type="Proteomes" id="UP000608754">
    <property type="component" value="Unassembled WGS sequence"/>
</dbReference>
<keyword evidence="2" id="KW-1185">Reference proteome</keyword>
<comment type="caution">
    <text evidence="1">The sequence shown here is derived from an EMBL/GenBank/DDBJ whole genome shotgun (WGS) entry which is preliminary data.</text>
</comment>
<organism evidence="1 2">
    <name type="scientific">Faecalibacter rhinopitheci</name>
    <dbReference type="NCBI Taxonomy" id="2779678"/>
    <lineage>
        <taxon>Bacteria</taxon>
        <taxon>Pseudomonadati</taxon>
        <taxon>Bacteroidota</taxon>
        <taxon>Flavobacteriia</taxon>
        <taxon>Flavobacteriales</taxon>
        <taxon>Weeksellaceae</taxon>
        <taxon>Faecalibacter</taxon>
    </lineage>
</organism>
<proteinExistence type="predicted"/>